<keyword evidence="2" id="KW-1185">Reference proteome</keyword>
<reference evidence="1 2" key="1">
    <citation type="submission" date="2018-01" db="EMBL/GenBank/DDBJ databases">
        <title>Genome characterization of the sugarcane-associated fungus Trichoderma ghanense CCMA-1212 and their application in lignocelulose bioconversion.</title>
        <authorList>
            <person name="Steindorff A.S."/>
            <person name="Mendes T.D."/>
            <person name="Vilela E.S.D."/>
            <person name="Rodrigues D.S."/>
            <person name="Formighieri E.F."/>
            <person name="Melo I.S."/>
            <person name="Favaro L.C.L."/>
        </authorList>
    </citation>
    <scope>NUCLEOTIDE SEQUENCE [LARGE SCALE GENOMIC DNA]</scope>
    <source>
        <strain evidence="1 2">CCMA-1212</strain>
    </source>
</reference>
<dbReference type="GeneID" id="300577078"/>
<protein>
    <submittedName>
        <fullName evidence="1">Uncharacterized protein</fullName>
    </submittedName>
</protein>
<dbReference type="RefSeq" id="XP_073558813.1">
    <property type="nucleotide sequence ID" value="XM_073702628.1"/>
</dbReference>
<comment type="caution">
    <text evidence="1">The sequence shown here is derived from an EMBL/GenBank/DDBJ whole genome shotgun (WGS) entry which is preliminary data.</text>
</comment>
<sequence length="796" mass="82508">MQWWVAVNRKKRNRRNIPIAVVGPDRHGRLVKSLANLDDGRGGSGSGGKAGLPLNASTLLPDLEDASIHAPESGDGSLAAAFVVVVGEGHDLLNGLLDIGLEVVHVARVGDDIAEDVKGNLLLHGNGGGATSEVGKILNVIPVILALSNVDVLSIRSLDLDALSSDNEVAVLELAGVDAGNVQLLVFQLQGREDALEDAVKEVLKLLVVNLGQVGPEDEARLLESGVVQAEGFLAGLHEVHDVGLEGLGANSQGDATQAVAGGASQVHGILAVLDHNKVAEGLHDVLEVGLEVLFHRGGDGTEGRGSGGLDAIVIVIKQLDHGADEGRAVLSHDLGVDAVAKGVEGTAGAADDADVGLVRRTLRGGLEVLQDSLDDLLVVGRHLIGHLLGEVDEADEGSVSDLELRVAQQVDDGGEERLKLGGDEVRSTLGSVAQGQHSSHAVTGVLVCGEDGELLKERHNDLARGQLVGQLVNQADGDSGGGHVLLIIGVQVDDDVHGLDHELGANILHGLDLHAAERHGLDEEAKSLRTGIVLGVGVAGQLNHEHEQVAQVEGQKGRVVGNEGVENVKNGAVALLIASLNGGLEDVDQAGDEALHGLEGLGVLLGVNEHEDGTNGADNVHADLLAVVVDARLEQLQELVGVVAEVRRVVLEHGIEDERADLTVHDVVAGVEGQQLLQEVLAIARLHVFADDASNQAGQGVAVGSRRLLQSALEQVRAHKRLLVLGGGAPELGHQAQGLDGGQLAHSTVSMCKGDLNECEKRLGLGVVVLLEIGRDGLDLFRVGCRGLTLADGFL</sequence>
<dbReference type="EMBL" id="PPTA01000006">
    <property type="protein sequence ID" value="TFB02612.1"/>
    <property type="molecule type" value="Genomic_DNA"/>
</dbReference>
<name>A0ABY2H529_9HYPO</name>
<evidence type="ECO:0000313" key="2">
    <source>
        <dbReference type="Proteomes" id="UP001642720"/>
    </source>
</evidence>
<proteinExistence type="predicted"/>
<organism evidence="1 2">
    <name type="scientific">Trichoderma ghanense</name>
    <dbReference type="NCBI Taxonomy" id="65468"/>
    <lineage>
        <taxon>Eukaryota</taxon>
        <taxon>Fungi</taxon>
        <taxon>Dikarya</taxon>
        <taxon>Ascomycota</taxon>
        <taxon>Pezizomycotina</taxon>
        <taxon>Sordariomycetes</taxon>
        <taxon>Hypocreomycetidae</taxon>
        <taxon>Hypocreales</taxon>
        <taxon>Hypocreaceae</taxon>
        <taxon>Trichoderma</taxon>
    </lineage>
</organism>
<dbReference type="Proteomes" id="UP001642720">
    <property type="component" value="Unassembled WGS sequence"/>
</dbReference>
<evidence type="ECO:0000313" key="1">
    <source>
        <dbReference type="EMBL" id="TFB02612.1"/>
    </source>
</evidence>
<accession>A0ABY2H529</accession>
<gene>
    <name evidence="1" type="ORF">CCMA1212_005366</name>
</gene>